<feature type="region of interest" description="Disordered" evidence="1">
    <location>
        <begin position="789"/>
        <end position="889"/>
    </location>
</feature>
<reference evidence="5" key="1">
    <citation type="submission" date="2011-02" db="EMBL/GenBank/DDBJ databases">
        <title>The Genome Sequence of Capsaspora owczarzaki ATCC 30864.</title>
        <authorList>
            <person name="Russ C."/>
            <person name="Cuomo C."/>
            <person name="Burger G."/>
            <person name="Gray M.W."/>
            <person name="Holland P.W.H."/>
            <person name="King N."/>
            <person name="Lang F.B.F."/>
            <person name="Roger A.J."/>
            <person name="Ruiz-Trillo I."/>
            <person name="Young S.K."/>
            <person name="Zeng Q."/>
            <person name="Gargeya S."/>
            <person name="Alvarado L."/>
            <person name="Berlin A."/>
            <person name="Chapman S.B."/>
            <person name="Chen Z."/>
            <person name="Freedman E."/>
            <person name="Gellesch M."/>
            <person name="Goldberg J."/>
            <person name="Griggs A."/>
            <person name="Gujja S."/>
            <person name="Heilman E."/>
            <person name="Heiman D."/>
            <person name="Howarth C."/>
            <person name="Mehta T."/>
            <person name="Neiman D."/>
            <person name="Pearson M."/>
            <person name="Roberts A."/>
            <person name="Saif S."/>
            <person name="Shea T."/>
            <person name="Shenoy N."/>
            <person name="Sisk P."/>
            <person name="Stolte C."/>
            <person name="Sykes S."/>
            <person name="White J."/>
            <person name="Yandava C."/>
            <person name="Haas B."/>
            <person name="Nusbaum C."/>
            <person name="Birren B."/>
        </authorList>
    </citation>
    <scope>NUCLEOTIDE SEQUENCE</scope>
    <source>
        <strain evidence="5">ATCC 30864</strain>
    </source>
</reference>
<dbReference type="Pfam" id="PF00788">
    <property type="entry name" value="RA"/>
    <property type="match status" value="1"/>
</dbReference>
<dbReference type="GO" id="GO:0030036">
    <property type="term" value="P:actin cytoskeleton organization"/>
    <property type="evidence" value="ECO:0007669"/>
    <property type="project" value="TreeGrafter"/>
</dbReference>
<dbReference type="AlphaFoldDB" id="A0A0D2UIY1"/>
<dbReference type="PROSITE" id="PS50003">
    <property type="entry name" value="PH_DOMAIN"/>
    <property type="match status" value="1"/>
</dbReference>
<sequence length="1059" mass="114741">MPAATEVHPASGGLSALRHTPPGSPAGGPASLSSSVSSVASSSSASNMHSSSSLASMSSATSTTSSNANSRQQQQQQQQQQHDRQAEKAEKAEKRAASGRDTVREYRHALTMSNTMRMSKQRKTLTTDAVAELRRRVEQYNSTRDEPNFHLQLEETQSTVLFSGMVKITSYLTGMEARTTIMRINNRVVTPDVISALMTKYHLDKSNDVADYELFVHSRGHECSLVPTEFPLEIKLLLDTDPSFPDNNVEFILRQSSKSADLLLNQTIQNPLFERRVSIVPDSGIRLKSGYLNKRSMAPGTTRNWKVCYFVLSNDSLAYYKSSSDTSPTAVYHISQLTDIEYVEESLIRRKYCFRMACPSYIFCCAVDEKSCRDWVERLRQVRQMWDLHPEQQRHLLNQRRHWRYVGQLPASGSSSSATPARNRSTSTAKPALTKPDKSHSSSNSLSGIAAFGVSDPSNSSSSSSNSSSNNNNAGAASAAAAHTTTPDKTTAAAAAAAPAASSSAVEPFSYNSSTFGSGFPAIGFMSPQLSRSSSLSNVNGTMNGTGAGTADTAAVDHKEVESGLLKLGRFVRRASHRLSRKKSVSDSHNHSSADASVATSASVSAPTTPSAPKEVIITPGTPPPKPKRSLRNSFRRKKAKDTAESVFSTVDSSTSKTSGAATPATSSVSSAATIAPADFEAMSPGFYGSMMVHDVPQLEFDASGIDFEDDDYFTRFVKGDDTNAWEGITMVELGCFVDSLIESEHTAIQAVRARYAAHKFLLLHAIESLTEDEQELAQVRAQIAAVQAEYPDHPEGDTHAVTTPSKRTMSSKSSSSSSVALPANFVTGNHVPPTPRASNGTHIASSNASSLAGTHPGSISSINSVGSVHSAASNQSSSASTHSGDNRSNTALAKAANRLSWSGVADASLQDYELSNALMAPANTGNLNVPAPPTLKRSKSLTRSELRKSKRDSSRAQKELDKRLLQIEKEKKELEKRQKDLERRERDLLVEQERERDRQLKKAIKTGQVATEMPAQDNAHPDGVEQEEEEPQGIFSKLVRRRSTLRKKRNIDEVPTPS</sequence>
<feature type="domain" description="PH" evidence="2">
    <location>
        <begin position="285"/>
        <end position="384"/>
    </location>
</feature>
<feature type="domain" description="Ras-associating" evidence="3">
    <location>
        <begin position="179"/>
        <end position="258"/>
    </location>
</feature>
<feature type="compositionally biased region" description="Low complexity" evidence="1">
    <location>
        <begin position="858"/>
        <end position="884"/>
    </location>
</feature>
<evidence type="ECO:0000256" key="1">
    <source>
        <dbReference type="SAM" id="MobiDB-lite"/>
    </source>
</evidence>
<dbReference type="InterPro" id="IPR000159">
    <property type="entry name" value="RA_dom"/>
</dbReference>
<dbReference type="SUPFAM" id="SSF50729">
    <property type="entry name" value="PH domain-like"/>
    <property type="match status" value="1"/>
</dbReference>
<dbReference type="Pfam" id="PF00169">
    <property type="entry name" value="PH"/>
    <property type="match status" value="1"/>
</dbReference>
<dbReference type="PANTHER" id="PTHR12092:SF16">
    <property type="entry name" value="PH DOMAIN-CONTAINING PROTEIN"/>
    <property type="match status" value="1"/>
</dbReference>
<feature type="compositionally biased region" description="Basic residues" evidence="1">
    <location>
        <begin position="626"/>
        <end position="640"/>
    </location>
</feature>
<evidence type="ECO:0000313" key="5">
    <source>
        <dbReference type="Proteomes" id="UP000008743"/>
    </source>
</evidence>
<accession>A0A0D2UIY1</accession>
<feature type="compositionally biased region" description="Low complexity" evidence="1">
    <location>
        <begin position="458"/>
        <end position="486"/>
    </location>
</feature>
<organism evidence="4 5">
    <name type="scientific">Capsaspora owczarzaki (strain ATCC 30864)</name>
    <dbReference type="NCBI Taxonomy" id="595528"/>
    <lineage>
        <taxon>Eukaryota</taxon>
        <taxon>Filasterea</taxon>
        <taxon>Capsaspora</taxon>
    </lineage>
</organism>
<dbReference type="RefSeq" id="XP_004346246.2">
    <property type="nucleotide sequence ID" value="XM_004346196.2"/>
</dbReference>
<dbReference type="SMART" id="SM00233">
    <property type="entry name" value="PH"/>
    <property type="match status" value="1"/>
</dbReference>
<feature type="compositionally biased region" description="Polar residues" evidence="1">
    <location>
        <begin position="837"/>
        <end position="853"/>
    </location>
</feature>
<feature type="compositionally biased region" description="Low complexity" evidence="1">
    <location>
        <begin position="653"/>
        <end position="668"/>
    </location>
</feature>
<keyword evidence="5" id="KW-1185">Reference proteome</keyword>
<feature type="compositionally biased region" description="Low complexity" evidence="1">
    <location>
        <begin position="593"/>
        <end position="620"/>
    </location>
</feature>
<feature type="compositionally biased region" description="Basic and acidic residues" evidence="1">
    <location>
        <begin position="975"/>
        <end position="1001"/>
    </location>
</feature>
<feature type="compositionally biased region" description="Basic and acidic residues" evidence="1">
    <location>
        <begin position="943"/>
        <end position="961"/>
    </location>
</feature>
<dbReference type="STRING" id="595528.A0A0D2UIY1"/>
<feature type="compositionally biased region" description="Low complexity" evidence="1">
    <location>
        <begin position="30"/>
        <end position="80"/>
    </location>
</feature>
<protein>
    <recommendedName>
        <fullName evidence="6">PH domain-containing protein</fullName>
    </recommendedName>
</protein>
<evidence type="ECO:0008006" key="6">
    <source>
        <dbReference type="Google" id="ProtNLM"/>
    </source>
</evidence>
<dbReference type="EMBL" id="KE346368">
    <property type="protein sequence ID" value="KJE95081.1"/>
    <property type="molecule type" value="Genomic_DNA"/>
</dbReference>
<dbReference type="PROSITE" id="PS50200">
    <property type="entry name" value="RA"/>
    <property type="match status" value="1"/>
</dbReference>
<proteinExistence type="predicted"/>
<evidence type="ECO:0000259" key="3">
    <source>
        <dbReference type="PROSITE" id="PS50200"/>
    </source>
</evidence>
<feature type="region of interest" description="Disordered" evidence="1">
    <location>
        <begin position="577"/>
        <end position="668"/>
    </location>
</feature>
<evidence type="ECO:0000259" key="2">
    <source>
        <dbReference type="PROSITE" id="PS50003"/>
    </source>
</evidence>
<dbReference type="InterPro" id="IPR011993">
    <property type="entry name" value="PH-like_dom_sf"/>
</dbReference>
<dbReference type="InterPro" id="IPR029071">
    <property type="entry name" value="Ubiquitin-like_domsf"/>
</dbReference>
<dbReference type="Gene3D" id="2.30.29.30">
    <property type="entry name" value="Pleckstrin-homology domain (PH domain)/Phosphotyrosine-binding domain (PTB)"/>
    <property type="match status" value="1"/>
</dbReference>
<feature type="compositionally biased region" description="Basic and acidic residues" evidence="1">
    <location>
        <begin position="81"/>
        <end position="105"/>
    </location>
</feature>
<name>A0A0D2UIY1_CAPO3</name>
<dbReference type="PANTHER" id="PTHR12092">
    <property type="entry name" value="PLECKSTRIN"/>
    <property type="match status" value="1"/>
</dbReference>
<feature type="compositionally biased region" description="Basic residues" evidence="1">
    <location>
        <begin position="1039"/>
        <end position="1050"/>
    </location>
</feature>
<feature type="region of interest" description="Disordered" evidence="1">
    <location>
        <begin position="975"/>
        <end position="1059"/>
    </location>
</feature>
<dbReference type="InterPro" id="IPR001849">
    <property type="entry name" value="PH_domain"/>
</dbReference>
<dbReference type="GO" id="GO:0005886">
    <property type="term" value="C:plasma membrane"/>
    <property type="evidence" value="ECO:0007669"/>
    <property type="project" value="TreeGrafter"/>
</dbReference>
<dbReference type="GO" id="GO:0007165">
    <property type="term" value="P:signal transduction"/>
    <property type="evidence" value="ECO:0007669"/>
    <property type="project" value="InterPro"/>
</dbReference>
<evidence type="ECO:0000313" key="4">
    <source>
        <dbReference type="EMBL" id="KJE95081.1"/>
    </source>
</evidence>
<dbReference type="Proteomes" id="UP000008743">
    <property type="component" value="Unassembled WGS sequence"/>
</dbReference>
<feature type="region of interest" description="Disordered" evidence="1">
    <location>
        <begin position="924"/>
        <end position="961"/>
    </location>
</feature>
<gene>
    <name evidence="4" type="ORF">CAOG_005573</name>
</gene>
<feature type="compositionally biased region" description="Polar residues" evidence="1">
    <location>
        <begin position="418"/>
        <end position="429"/>
    </location>
</feature>
<feature type="region of interest" description="Disordered" evidence="1">
    <location>
        <begin position="409"/>
        <end position="486"/>
    </location>
</feature>
<dbReference type="SUPFAM" id="SSF54236">
    <property type="entry name" value="Ubiquitin-like"/>
    <property type="match status" value="1"/>
</dbReference>
<dbReference type="OrthoDB" id="9942268at2759"/>
<feature type="region of interest" description="Disordered" evidence="1">
    <location>
        <begin position="1"/>
        <end position="105"/>
    </location>
</feature>
<dbReference type="InterPro" id="IPR037370">
    <property type="entry name" value="Pleckstrin"/>
</dbReference>
<dbReference type="InParanoid" id="A0A0D2UIY1"/>